<organism evidence="1 2">
    <name type="scientific">Vibrio navarrensis</name>
    <dbReference type="NCBI Taxonomy" id="29495"/>
    <lineage>
        <taxon>Bacteria</taxon>
        <taxon>Pseudomonadati</taxon>
        <taxon>Pseudomonadota</taxon>
        <taxon>Gammaproteobacteria</taxon>
        <taxon>Vibrionales</taxon>
        <taxon>Vibrionaceae</taxon>
        <taxon>Vibrio</taxon>
    </lineage>
</organism>
<dbReference type="Proteomes" id="UP000029994">
    <property type="component" value="Unassembled WGS sequence"/>
</dbReference>
<reference evidence="1 2" key="1">
    <citation type="submission" date="2014-04" db="EMBL/GenBank/DDBJ databases">
        <title>Genome sequencing of Vibrio navarrensis strains.</title>
        <authorList>
            <person name="Gladney L.M."/>
            <person name="Katz L.S."/>
            <person name="Marino-Ramirez L."/>
            <person name="Jordan I.K."/>
        </authorList>
    </citation>
    <scope>NUCLEOTIDE SEQUENCE [LARGE SCALE GENOMIC DNA]</scope>
    <source>
        <strain evidence="1 2">ATCC 51183</strain>
    </source>
</reference>
<accession>A0A099MKJ5</accession>
<sequence length="116" mass="13285">MNDLNLKNFINSVVEHILVNEAEEYLEQLDYIFIGDVNISRVGFYANFRHPDEYRAKIIENLTLGSSIHAEVLGLKYGVDFMLYVDGGIITMLEGFTVDGDNYWPSEIVDFKLTLT</sequence>
<dbReference type="EMBL" id="JMCG01000001">
    <property type="protein sequence ID" value="KGK10064.1"/>
    <property type="molecule type" value="Genomic_DNA"/>
</dbReference>
<gene>
    <name evidence="1" type="ORF">EA26_01550</name>
</gene>
<proteinExistence type="predicted"/>
<protein>
    <submittedName>
        <fullName evidence="1">Uncharacterized protein</fullName>
    </submittedName>
</protein>
<comment type="caution">
    <text evidence="1">The sequence shown here is derived from an EMBL/GenBank/DDBJ whole genome shotgun (WGS) entry which is preliminary data.</text>
</comment>
<dbReference type="RefSeq" id="WP_039422678.1">
    <property type="nucleotide sequence ID" value="NZ_CP061845.1"/>
</dbReference>
<dbReference type="AlphaFoldDB" id="A0A099MKJ5"/>
<dbReference type="STRING" id="29495.EA26_01550"/>
<name>A0A099MKJ5_9VIBR</name>
<dbReference type="GeneID" id="43681901"/>
<evidence type="ECO:0000313" key="1">
    <source>
        <dbReference type="EMBL" id="KGK10064.1"/>
    </source>
</evidence>
<keyword evidence="2" id="KW-1185">Reference proteome</keyword>
<evidence type="ECO:0000313" key="2">
    <source>
        <dbReference type="Proteomes" id="UP000029994"/>
    </source>
</evidence>